<organism evidence="2 5">
    <name type="scientific">Bordetella genomosp. 1</name>
    <dbReference type="NCBI Taxonomy" id="1395607"/>
    <lineage>
        <taxon>Bacteria</taxon>
        <taxon>Pseudomonadati</taxon>
        <taxon>Pseudomonadota</taxon>
        <taxon>Betaproteobacteria</taxon>
        <taxon>Burkholderiales</taxon>
        <taxon>Alcaligenaceae</taxon>
        <taxon>Bordetella</taxon>
    </lineage>
</organism>
<dbReference type="PROSITE" id="PS51257">
    <property type="entry name" value="PROKAR_LIPOPROTEIN"/>
    <property type="match status" value="1"/>
</dbReference>
<evidence type="ECO:0000313" key="3">
    <source>
        <dbReference type="EMBL" id="OZI58013.1"/>
    </source>
</evidence>
<dbReference type="Gene3D" id="2.40.128.640">
    <property type="match status" value="1"/>
</dbReference>
<dbReference type="InterPro" id="IPR007298">
    <property type="entry name" value="Cu-R_lipoprotein_NlpE"/>
</dbReference>
<evidence type="ECO:0000313" key="2">
    <source>
        <dbReference type="EMBL" id="OZI36553.1"/>
    </source>
</evidence>
<reference evidence="3 4" key="1">
    <citation type="submission" date="2017-05" db="EMBL/GenBank/DDBJ databases">
        <title>Complete and WGS of Bordetella genogroups.</title>
        <authorList>
            <person name="Spilker T."/>
            <person name="Lipuma J."/>
        </authorList>
    </citation>
    <scope>NUCLEOTIDE SEQUENCE [LARGE SCALE GENOMIC DNA]</scope>
    <source>
        <strain evidence="3 4">AU9795</strain>
    </source>
</reference>
<dbReference type="EMBL" id="NEVL01000003">
    <property type="protein sequence ID" value="OZI36553.1"/>
    <property type="molecule type" value="Genomic_DNA"/>
</dbReference>
<dbReference type="EMBL" id="NEVR01000005">
    <property type="protein sequence ID" value="OZI58013.1"/>
    <property type="molecule type" value="Genomic_DNA"/>
</dbReference>
<evidence type="ECO:0008006" key="6">
    <source>
        <dbReference type="Google" id="ProtNLM"/>
    </source>
</evidence>
<reference evidence="2 5" key="2">
    <citation type="submission" date="2017-05" db="EMBL/GenBank/DDBJ databases">
        <title>Complete and WGS of Bordetella genogroups.</title>
        <authorList>
            <person name="Spilker T."/>
            <person name="LiPuma J."/>
        </authorList>
    </citation>
    <scope>NUCLEOTIDE SEQUENCE [LARGE SCALE GENOMIC DNA]</scope>
    <source>
        <strain evidence="2 5">AU17610</strain>
    </source>
</reference>
<dbReference type="Proteomes" id="UP000217005">
    <property type="component" value="Unassembled WGS sequence"/>
</dbReference>
<keyword evidence="4" id="KW-1185">Reference proteome</keyword>
<dbReference type="Proteomes" id="UP000216354">
    <property type="component" value="Unassembled WGS sequence"/>
</dbReference>
<evidence type="ECO:0000256" key="1">
    <source>
        <dbReference type="SAM" id="MobiDB-lite"/>
    </source>
</evidence>
<evidence type="ECO:0000313" key="5">
    <source>
        <dbReference type="Proteomes" id="UP000217005"/>
    </source>
</evidence>
<proteinExistence type="predicted"/>
<dbReference type="AlphaFoldDB" id="A0A261SJN7"/>
<name>A0A261SJN7_9BORD</name>
<feature type="compositionally biased region" description="Pro residues" evidence="1">
    <location>
        <begin position="26"/>
        <end position="41"/>
    </location>
</feature>
<comment type="caution">
    <text evidence="2">The sequence shown here is derived from an EMBL/GenBank/DDBJ whole genome shotgun (WGS) entry which is preliminary data.</text>
</comment>
<sequence length="165" mass="17561">MKPVIPALAVALVLAGCGGPEEIRRNPPPPPPAAAPAPPAAPGAAAPGAAVAPLGSTTRTALNWWGMYEGTLPCADCPGIRTRLTLMQDNTYQLQTQYLDRQAAPQTVQGRFIWMQDGVTIQLDAAGSNQRYLVGEQRLTLLYQDGSLPTGTMAQHYVLTRTSPR</sequence>
<accession>A0A261SJN7</accession>
<dbReference type="Pfam" id="PF04170">
    <property type="entry name" value="NlpE"/>
    <property type="match status" value="1"/>
</dbReference>
<feature type="region of interest" description="Disordered" evidence="1">
    <location>
        <begin position="21"/>
        <end position="49"/>
    </location>
</feature>
<evidence type="ECO:0000313" key="4">
    <source>
        <dbReference type="Proteomes" id="UP000216354"/>
    </source>
</evidence>
<dbReference type="RefSeq" id="WP_094827357.1">
    <property type="nucleotide sequence ID" value="NZ_NEVL01000003.1"/>
</dbReference>
<dbReference type="OrthoDB" id="5348860at2"/>
<protein>
    <recommendedName>
        <fullName evidence="6">Copper homeostasis protein</fullName>
    </recommendedName>
</protein>
<gene>
    <name evidence="3" type="ORF">CAL27_21760</name>
    <name evidence="2" type="ORF">CEG14_16370</name>
</gene>